<feature type="region of interest" description="Disordered" evidence="1">
    <location>
        <begin position="60"/>
        <end position="95"/>
    </location>
</feature>
<evidence type="ECO:0000313" key="2">
    <source>
        <dbReference type="EMBL" id="OOK81156.1"/>
    </source>
</evidence>
<accession>A0A1V3XQX8</accession>
<dbReference type="GO" id="GO:0016740">
    <property type="term" value="F:transferase activity"/>
    <property type="evidence" value="ECO:0007669"/>
    <property type="project" value="UniProtKB-KW"/>
</dbReference>
<organism evidence="2 3">
    <name type="scientific">Mycobacterium kansasii</name>
    <dbReference type="NCBI Taxonomy" id="1768"/>
    <lineage>
        <taxon>Bacteria</taxon>
        <taxon>Bacillati</taxon>
        <taxon>Actinomycetota</taxon>
        <taxon>Actinomycetes</taxon>
        <taxon>Mycobacteriales</taxon>
        <taxon>Mycobacteriaceae</taxon>
        <taxon>Mycobacterium</taxon>
    </lineage>
</organism>
<feature type="region of interest" description="Disordered" evidence="1">
    <location>
        <begin position="1"/>
        <end position="36"/>
    </location>
</feature>
<name>A0A1V3XQX8_MYCKA</name>
<reference evidence="2 3" key="1">
    <citation type="submission" date="2017-02" db="EMBL/GenBank/DDBJ databases">
        <title>Complete genome sequences of Mycobacterium kansasii strains isolated from rhesus macaques.</title>
        <authorList>
            <person name="Panda A."/>
            <person name="Nagaraj S."/>
            <person name="Zhao X."/>
            <person name="Tettelin H."/>
            <person name="Detolla L.J."/>
        </authorList>
    </citation>
    <scope>NUCLEOTIDE SEQUENCE [LARGE SCALE GENOMIC DNA]</scope>
    <source>
        <strain evidence="2 3">11-3469</strain>
    </source>
</reference>
<sequence>MVQTGLDHTEQLTDTHIAAPQPFLGKDDGGKARDQRPVEIEERADLRPGALAMISATEPGNRRSLAGLPVSRCSPRSGEVFMSPTPSETPYRPWR</sequence>
<gene>
    <name evidence="2" type="ORF">BZL29_1903</name>
</gene>
<dbReference type="Proteomes" id="UP000188532">
    <property type="component" value="Unassembled WGS sequence"/>
</dbReference>
<keyword evidence="2" id="KW-0808">Transferase</keyword>
<comment type="caution">
    <text evidence="2">The sequence shown here is derived from an EMBL/GenBank/DDBJ whole genome shotgun (WGS) entry which is preliminary data.</text>
</comment>
<dbReference type="EMBL" id="MVBN01000002">
    <property type="protein sequence ID" value="OOK81156.1"/>
    <property type="molecule type" value="Genomic_DNA"/>
</dbReference>
<protein>
    <submittedName>
        <fullName evidence="2">Putative transferase domain protein</fullName>
    </submittedName>
</protein>
<evidence type="ECO:0000313" key="3">
    <source>
        <dbReference type="Proteomes" id="UP000188532"/>
    </source>
</evidence>
<proteinExistence type="predicted"/>
<evidence type="ECO:0000256" key="1">
    <source>
        <dbReference type="SAM" id="MobiDB-lite"/>
    </source>
</evidence>
<feature type="compositionally biased region" description="Basic and acidic residues" evidence="1">
    <location>
        <begin position="25"/>
        <end position="36"/>
    </location>
</feature>
<dbReference type="AlphaFoldDB" id="A0A1V3XQX8"/>